<dbReference type="InParanoid" id="B0DQD4"/>
<proteinExistence type="predicted"/>
<evidence type="ECO:0000256" key="1">
    <source>
        <dbReference type="SAM" id="MobiDB-lite"/>
    </source>
</evidence>
<gene>
    <name evidence="2" type="ORF">LACBIDRAFT_331730</name>
</gene>
<protein>
    <submittedName>
        <fullName evidence="2">Predicted protein</fullName>
    </submittedName>
</protein>
<feature type="compositionally biased region" description="Low complexity" evidence="1">
    <location>
        <begin position="43"/>
        <end position="56"/>
    </location>
</feature>
<reference evidence="2 3" key="1">
    <citation type="journal article" date="2008" name="Nature">
        <title>The genome of Laccaria bicolor provides insights into mycorrhizal symbiosis.</title>
        <authorList>
            <person name="Martin F."/>
            <person name="Aerts A."/>
            <person name="Ahren D."/>
            <person name="Brun A."/>
            <person name="Danchin E.G.J."/>
            <person name="Duchaussoy F."/>
            <person name="Gibon J."/>
            <person name="Kohler A."/>
            <person name="Lindquist E."/>
            <person name="Pereda V."/>
            <person name="Salamov A."/>
            <person name="Shapiro H.J."/>
            <person name="Wuyts J."/>
            <person name="Blaudez D."/>
            <person name="Buee M."/>
            <person name="Brokstein P."/>
            <person name="Canbaeck B."/>
            <person name="Cohen D."/>
            <person name="Courty P.E."/>
            <person name="Coutinho P.M."/>
            <person name="Delaruelle C."/>
            <person name="Detter J.C."/>
            <person name="Deveau A."/>
            <person name="DiFazio S."/>
            <person name="Duplessis S."/>
            <person name="Fraissinet-Tachet L."/>
            <person name="Lucic E."/>
            <person name="Frey-Klett P."/>
            <person name="Fourrey C."/>
            <person name="Feussner I."/>
            <person name="Gay G."/>
            <person name="Grimwood J."/>
            <person name="Hoegger P.J."/>
            <person name="Jain P."/>
            <person name="Kilaru S."/>
            <person name="Labbe J."/>
            <person name="Lin Y.C."/>
            <person name="Legue V."/>
            <person name="Le Tacon F."/>
            <person name="Marmeisse R."/>
            <person name="Melayah D."/>
            <person name="Montanini B."/>
            <person name="Muratet M."/>
            <person name="Nehls U."/>
            <person name="Niculita-Hirzel H."/>
            <person name="Oudot-Le Secq M.P."/>
            <person name="Peter M."/>
            <person name="Quesneville H."/>
            <person name="Rajashekar B."/>
            <person name="Reich M."/>
            <person name="Rouhier N."/>
            <person name="Schmutz J."/>
            <person name="Yin T."/>
            <person name="Chalot M."/>
            <person name="Henrissat B."/>
            <person name="Kuees U."/>
            <person name="Lucas S."/>
            <person name="Van de Peer Y."/>
            <person name="Podila G.K."/>
            <person name="Polle A."/>
            <person name="Pukkila P.J."/>
            <person name="Richardson P.M."/>
            <person name="Rouze P."/>
            <person name="Sanders I.R."/>
            <person name="Stajich J.E."/>
            <person name="Tunlid A."/>
            <person name="Tuskan G."/>
            <person name="Grigoriev I.V."/>
        </authorList>
    </citation>
    <scope>NUCLEOTIDE SEQUENCE [LARGE SCALE GENOMIC DNA]</scope>
    <source>
        <strain evidence="3">S238N-H82 / ATCC MYA-4686</strain>
    </source>
</reference>
<name>B0DQD4_LACBS</name>
<sequence>MSTAELAQAAQQAHTLTPRFLEDVRVTDSLLPVTVPTPPLPVPTASSSLPAPTKPTHQAKSTDPVPAAETKSKSKTKSGQRKPEAGSSTQPRSKVTPNDTTAPVQSKKRKGDLIEARPKKTRVPHFSHMTPSAGLSLIQRPKLDPDAGPPKTAMAALRQAKTAKRLANQNAAIPKGNYQLTTIPCEACSKRMDRETVPCTIHRPPQQGSCFTCSTGKTTCTYAVTKKKDTDSEVEDEIQKGLQDLETATVSGGDAQVKIVRKKARSKKPQVKKVKQDVKEKGKQDVEMAAVGHDAEHAIDVDMEVGLTMGKGKSEGGINIEMAEVKHEETEVGAIPKANTLPSPGYSIWTGWNPYFPQTYLSPHHQFYRRI</sequence>
<dbReference type="RefSeq" id="XP_001886158.1">
    <property type="nucleotide sequence ID" value="XM_001886123.1"/>
</dbReference>
<accession>B0DQD4</accession>
<dbReference type="GeneID" id="6081707"/>
<feature type="region of interest" description="Disordered" evidence="1">
    <location>
        <begin position="31"/>
        <end position="118"/>
    </location>
</feature>
<evidence type="ECO:0000313" key="3">
    <source>
        <dbReference type="Proteomes" id="UP000001194"/>
    </source>
</evidence>
<keyword evidence="3" id="KW-1185">Reference proteome</keyword>
<organism evidence="3">
    <name type="scientific">Laccaria bicolor (strain S238N-H82 / ATCC MYA-4686)</name>
    <name type="common">Bicoloured deceiver</name>
    <name type="synonym">Laccaria laccata var. bicolor</name>
    <dbReference type="NCBI Taxonomy" id="486041"/>
    <lineage>
        <taxon>Eukaryota</taxon>
        <taxon>Fungi</taxon>
        <taxon>Dikarya</taxon>
        <taxon>Basidiomycota</taxon>
        <taxon>Agaricomycotina</taxon>
        <taxon>Agaricomycetes</taxon>
        <taxon>Agaricomycetidae</taxon>
        <taxon>Agaricales</taxon>
        <taxon>Agaricineae</taxon>
        <taxon>Hydnangiaceae</taxon>
        <taxon>Laccaria</taxon>
    </lineage>
</organism>
<dbReference type="AlphaFoldDB" id="B0DQD4"/>
<dbReference type="Proteomes" id="UP000001194">
    <property type="component" value="Unassembled WGS sequence"/>
</dbReference>
<evidence type="ECO:0000313" key="2">
    <source>
        <dbReference type="EMBL" id="EDR03362.1"/>
    </source>
</evidence>
<dbReference type="KEGG" id="lbc:LACBIDRAFT_331730"/>
<dbReference type="EMBL" id="DS547125">
    <property type="protein sequence ID" value="EDR03362.1"/>
    <property type="molecule type" value="Genomic_DNA"/>
</dbReference>
<dbReference type="HOGENOM" id="CLU_746110_0_0_1"/>
<feature type="compositionally biased region" description="Polar residues" evidence="1">
    <location>
        <begin position="86"/>
        <end position="104"/>
    </location>
</feature>